<dbReference type="Pfam" id="PF12937">
    <property type="entry name" value="F-box-like"/>
    <property type="match status" value="1"/>
</dbReference>
<proteinExistence type="predicted"/>
<dbReference type="Gene3D" id="1.20.1280.50">
    <property type="match status" value="1"/>
</dbReference>
<dbReference type="SMART" id="SM00256">
    <property type="entry name" value="FBOX"/>
    <property type="match status" value="1"/>
</dbReference>
<dbReference type="InterPro" id="IPR045048">
    <property type="entry name" value="FBXO31/39"/>
</dbReference>
<keyword evidence="2" id="KW-0833">Ubl conjugation pathway</keyword>
<comment type="caution">
    <text evidence="4">The sequence shown here is derived from an EMBL/GenBank/DDBJ whole genome shotgun (WGS) entry which is preliminary data.</text>
</comment>
<evidence type="ECO:0000256" key="1">
    <source>
        <dbReference type="ARBA" id="ARBA00004906"/>
    </source>
</evidence>
<reference evidence="4 5" key="1">
    <citation type="journal article" date="2021" name="Environ. Microbiol.">
        <title>Gene family expansions and transcriptome signatures uncover fungal adaptations to wood decay.</title>
        <authorList>
            <person name="Hage H."/>
            <person name="Miyauchi S."/>
            <person name="Viragh M."/>
            <person name="Drula E."/>
            <person name="Min B."/>
            <person name="Chaduli D."/>
            <person name="Navarro D."/>
            <person name="Favel A."/>
            <person name="Norest M."/>
            <person name="Lesage-Meessen L."/>
            <person name="Balint B."/>
            <person name="Merenyi Z."/>
            <person name="de Eugenio L."/>
            <person name="Morin E."/>
            <person name="Martinez A.T."/>
            <person name="Baldrian P."/>
            <person name="Stursova M."/>
            <person name="Martinez M.J."/>
            <person name="Novotny C."/>
            <person name="Magnuson J.K."/>
            <person name="Spatafora J.W."/>
            <person name="Maurice S."/>
            <person name="Pangilinan J."/>
            <person name="Andreopoulos W."/>
            <person name="LaButti K."/>
            <person name="Hundley H."/>
            <person name="Na H."/>
            <person name="Kuo A."/>
            <person name="Barry K."/>
            <person name="Lipzen A."/>
            <person name="Henrissat B."/>
            <person name="Riley R."/>
            <person name="Ahrendt S."/>
            <person name="Nagy L.G."/>
            <person name="Grigoriev I.V."/>
            <person name="Martin F."/>
            <person name="Rosso M.N."/>
        </authorList>
    </citation>
    <scope>NUCLEOTIDE SEQUENCE [LARGE SCALE GENOMIC DNA]</scope>
    <source>
        <strain evidence="4 5">CIRM-BRFM 1785</strain>
    </source>
</reference>
<dbReference type="RefSeq" id="XP_047775636.1">
    <property type="nucleotide sequence ID" value="XM_047920932.1"/>
</dbReference>
<dbReference type="InterPro" id="IPR036047">
    <property type="entry name" value="F-box-like_dom_sf"/>
</dbReference>
<accession>A0ABQ8K6J5</accession>
<dbReference type="Pfam" id="PF12014">
    <property type="entry name" value="Cyclin_D1_bind"/>
    <property type="match status" value="1"/>
</dbReference>
<dbReference type="EMBL" id="JADCUA010000020">
    <property type="protein sequence ID" value="KAH9832870.1"/>
    <property type="molecule type" value="Genomic_DNA"/>
</dbReference>
<dbReference type="InterPro" id="IPR001810">
    <property type="entry name" value="F-box_dom"/>
</dbReference>
<name>A0ABQ8K6J5_9APHY</name>
<dbReference type="PANTHER" id="PTHR10706:SF130">
    <property type="entry name" value="F-BOX ONLY PROTEIN 31"/>
    <property type="match status" value="1"/>
</dbReference>
<comment type="pathway">
    <text evidence="1">Protein modification; protein ubiquitination.</text>
</comment>
<dbReference type="GeneID" id="72001664"/>
<keyword evidence="5" id="KW-1185">Reference proteome</keyword>
<organism evidence="4 5">
    <name type="scientific">Rhodofomes roseus</name>
    <dbReference type="NCBI Taxonomy" id="34475"/>
    <lineage>
        <taxon>Eukaryota</taxon>
        <taxon>Fungi</taxon>
        <taxon>Dikarya</taxon>
        <taxon>Basidiomycota</taxon>
        <taxon>Agaricomycotina</taxon>
        <taxon>Agaricomycetes</taxon>
        <taxon>Polyporales</taxon>
        <taxon>Rhodofomes</taxon>
    </lineage>
</organism>
<feature type="domain" description="F-box" evidence="3">
    <location>
        <begin position="5"/>
        <end position="51"/>
    </location>
</feature>
<evidence type="ECO:0000256" key="2">
    <source>
        <dbReference type="ARBA" id="ARBA00022786"/>
    </source>
</evidence>
<protein>
    <recommendedName>
        <fullName evidence="3">F-box domain-containing protein</fullName>
    </recommendedName>
</protein>
<evidence type="ECO:0000313" key="4">
    <source>
        <dbReference type="EMBL" id="KAH9832870.1"/>
    </source>
</evidence>
<evidence type="ECO:0000259" key="3">
    <source>
        <dbReference type="PROSITE" id="PS50181"/>
    </source>
</evidence>
<sequence length="444" mass="48863">MEGSPTGLDRLPYDVLLQISFLLPATDIIHLLSTCRTFHLLACDEYIWKTLSKRIGLDDITGFGGRSFRTVYTGLLHAYAPLLGLWAGDHPFTGQILGFRLDLGGDGRSPGIVGEIWRFKPLDPEEFDDPGAIQQPLCVPALRIGFAVHASDDQPAVVQNTTQAMVSCSVDSSTRPSHPAQLTIVSETTEGIFLHTRHGQHQHPAFPHPAWHDHARPFPKISVTPSLSVTSSGFLDMPSRPLVPICFKAATDVMSPRAISITYAGDCIDSLAPFLGFKSSIRDPPRYYPLHTREDCGTISADVRSHAAHLTGLWLGTYGPHGTECLFLTYDDTTKSLRAIKVTGDENVPRGAVSWDVSTAEACQLSGQERDLWSRTMGGVVPAHTYRGQGAISARGYMPHQRMQFDVILTVIGPDELRLLWIDDGDVLGLKRYRDHTVTYCEHA</sequence>
<gene>
    <name evidence="4" type="ORF">C8Q71DRAFT_713697</name>
</gene>
<dbReference type="PROSITE" id="PS50181">
    <property type="entry name" value="FBOX"/>
    <property type="match status" value="1"/>
</dbReference>
<dbReference type="PANTHER" id="PTHR10706">
    <property type="entry name" value="F-BOX FAMILY PROTEIN"/>
    <property type="match status" value="1"/>
</dbReference>
<dbReference type="Proteomes" id="UP000814176">
    <property type="component" value="Unassembled WGS sequence"/>
</dbReference>
<evidence type="ECO:0000313" key="5">
    <source>
        <dbReference type="Proteomes" id="UP000814176"/>
    </source>
</evidence>
<dbReference type="SUPFAM" id="SSF81383">
    <property type="entry name" value="F-box domain"/>
    <property type="match status" value="1"/>
</dbReference>